<dbReference type="AlphaFoldDB" id="A0A9Q3BWR7"/>
<evidence type="ECO:0000313" key="3">
    <source>
        <dbReference type="Proteomes" id="UP000765509"/>
    </source>
</evidence>
<feature type="compositionally biased region" description="Acidic residues" evidence="1">
    <location>
        <begin position="1"/>
        <end position="10"/>
    </location>
</feature>
<dbReference type="Proteomes" id="UP000765509">
    <property type="component" value="Unassembled WGS sequence"/>
</dbReference>
<dbReference type="EMBL" id="AVOT02002989">
    <property type="protein sequence ID" value="MBW0472155.1"/>
    <property type="molecule type" value="Genomic_DNA"/>
</dbReference>
<proteinExistence type="predicted"/>
<keyword evidence="3" id="KW-1185">Reference proteome</keyword>
<sequence length="123" mass="14232">MSENSDEEPQTPDTNARGTRKCSKMQMQPKLHSRLNCKHLTRSEEAPTEDSESDFIDDSIREQSDDDQDPIVEFLVEYQEETQKEIQEIQLEEGMPQDTENKNLCKHRQDAETFLVTPTKGMA</sequence>
<feature type="compositionally biased region" description="Acidic residues" evidence="1">
    <location>
        <begin position="46"/>
        <end position="57"/>
    </location>
</feature>
<gene>
    <name evidence="2" type="ORF">O181_011870</name>
</gene>
<evidence type="ECO:0000313" key="2">
    <source>
        <dbReference type="EMBL" id="MBW0472155.1"/>
    </source>
</evidence>
<feature type="region of interest" description="Disordered" evidence="1">
    <location>
        <begin position="1"/>
        <end position="69"/>
    </location>
</feature>
<accession>A0A9Q3BWR7</accession>
<feature type="compositionally biased region" description="Basic residues" evidence="1">
    <location>
        <begin position="31"/>
        <end position="40"/>
    </location>
</feature>
<comment type="caution">
    <text evidence="2">The sequence shown here is derived from an EMBL/GenBank/DDBJ whole genome shotgun (WGS) entry which is preliminary data.</text>
</comment>
<name>A0A9Q3BWR7_9BASI</name>
<protein>
    <submittedName>
        <fullName evidence="2">Uncharacterized protein</fullName>
    </submittedName>
</protein>
<organism evidence="2 3">
    <name type="scientific">Austropuccinia psidii MF-1</name>
    <dbReference type="NCBI Taxonomy" id="1389203"/>
    <lineage>
        <taxon>Eukaryota</taxon>
        <taxon>Fungi</taxon>
        <taxon>Dikarya</taxon>
        <taxon>Basidiomycota</taxon>
        <taxon>Pucciniomycotina</taxon>
        <taxon>Pucciniomycetes</taxon>
        <taxon>Pucciniales</taxon>
        <taxon>Sphaerophragmiaceae</taxon>
        <taxon>Austropuccinia</taxon>
    </lineage>
</organism>
<evidence type="ECO:0000256" key="1">
    <source>
        <dbReference type="SAM" id="MobiDB-lite"/>
    </source>
</evidence>
<reference evidence="2" key="1">
    <citation type="submission" date="2021-03" db="EMBL/GenBank/DDBJ databases">
        <title>Draft genome sequence of rust myrtle Austropuccinia psidii MF-1, a brazilian biotype.</title>
        <authorList>
            <person name="Quecine M.C."/>
            <person name="Pachon D.M.R."/>
            <person name="Bonatelli M.L."/>
            <person name="Correr F.H."/>
            <person name="Franceschini L.M."/>
            <person name="Leite T.F."/>
            <person name="Margarido G.R.A."/>
            <person name="Almeida C.A."/>
            <person name="Ferrarezi J.A."/>
            <person name="Labate C.A."/>
        </authorList>
    </citation>
    <scope>NUCLEOTIDE SEQUENCE</scope>
    <source>
        <strain evidence="2">MF-1</strain>
    </source>
</reference>